<dbReference type="EMBL" id="JBBCAQ010000014">
    <property type="protein sequence ID" value="KAK7598157.1"/>
    <property type="molecule type" value="Genomic_DNA"/>
</dbReference>
<dbReference type="GO" id="GO:0016020">
    <property type="term" value="C:membrane"/>
    <property type="evidence" value="ECO:0007669"/>
    <property type="project" value="UniProtKB-SubCell"/>
</dbReference>
<keyword evidence="8" id="KW-1185">Reference proteome</keyword>
<feature type="compositionally biased region" description="Basic and acidic residues" evidence="5">
    <location>
        <begin position="1"/>
        <end position="11"/>
    </location>
</feature>
<dbReference type="InterPro" id="IPR038599">
    <property type="entry name" value="LAP1C-like_C_sf"/>
</dbReference>
<keyword evidence="4 6" id="KW-0472">Membrane</keyword>
<dbReference type="InterPro" id="IPR008662">
    <property type="entry name" value="TOIP1/2"/>
</dbReference>
<dbReference type="GO" id="GO:0061024">
    <property type="term" value="P:membrane organization"/>
    <property type="evidence" value="ECO:0007669"/>
    <property type="project" value="TreeGrafter"/>
</dbReference>
<comment type="subcellular location">
    <subcellularLocation>
        <location evidence="1">Membrane</location>
    </subcellularLocation>
</comment>
<organism evidence="7 8">
    <name type="scientific">Parthenolecanium corni</name>
    <dbReference type="NCBI Taxonomy" id="536013"/>
    <lineage>
        <taxon>Eukaryota</taxon>
        <taxon>Metazoa</taxon>
        <taxon>Ecdysozoa</taxon>
        <taxon>Arthropoda</taxon>
        <taxon>Hexapoda</taxon>
        <taxon>Insecta</taxon>
        <taxon>Pterygota</taxon>
        <taxon>Neoptera</taxon>
        <taxon>Paraneoptera</taxon>
        <taxon>Hemiptera</taxon>
        <taxon>Sternorrhyncha</taxon>
        <taxon>Coccoidea</taxon>
        <taxon>Coccidae</taxon>
        <taxon>Parthenolecanium</taxon>
    </lineage>
</organism>
<dbReference type="Gene3D" id="3.40.50.12190">
    <property type="match status" value="1"/>
</dbReference>
<evidence type="ECO:0000256" key="6">
    <source>
        <dbReference type="SAM" id="Phobius"/>
    </source>
</evidence>
<evidence type="ECO:0000256" key="5">
    <source>
        <dbReference type="SAM" id="MobiDB-lite"/>
    </source>
</evidence>
<evidence type="ECO:0000313" key="7">
    <source>
        <dbReference type="EMBL" id="KAK7598157.1"/>
    </source>
</evidence>
<dbReference type="PANTHER" id="PTHR18843">
    <property type="entry name" value="TORSIN-1A-INTERACTING PROTEIN"/>
    <property type="match status" value="1"/>
</dbReference>
<gene>
    <name evidence="7" type="ORF">V9T40_006392</name>
</gene>
<keyword evidence="3 6" id="KW-1133">Transmembrane helix</keyword>
<evidence type="ECO:0000313" key="8">
    <source>
        <dbReference type="Proteomes" id="UP001367676"/>
    </source>
</evidence>
<dbReference type="PANTHER" id="PTHR18843:SF7">
    <property type="entry name" value="LAMINA-ASSOCIATED POLYPEPTIDE 1B ISOFORM 1-RELATED"/>
    <property type="match status" value="1"/>
</dbReference>
<feature type="transmembrane region" description="Helical" evidence="6">
    <location>
        <begin position="56"/>
        <end position="77"/>
    </location>
</feature>
<feature type="region of interest" description="Disordered" evidence="5">
    <location>
        <begin position="1"/>
        <end position="48"/>
    </location>
</feature>
<evidence type="ECO:0000256" key="3">
    <source>
        <dbReference type="ARBA" id="ARBA00022989"/>
    </source>
</evidence>
<dbReference type="Proteomes" id="UP001367676">
    <property type="component" value="Unassembled WGS sequence"/>
</dbReference>
<dbReference type="GO" id="GO:0001671">
    <property type="term" value="F:ATPase activator activity"/>
    <property type="evidence" value="ECO:0007669"/>
    <property type="project" value="InterPro"/>
</dbReference>
<evidence type="ECO:0000256" key="2">
    <source>
        <dbReference type="ARBA" id="ARBA00022692"/>
    </source>
</evidence>
<protein>
    <submittedName>
        <fullName evidence="7">Uncharacterized protein</fullName>
    </submittedName>
</protein>
<keyword evidence="2 6" id="KW-0812">Transmembrane</keyword>
<sequence>MDREDVSHMEVMDEDEYDFEGNATNDEPKLIQNPPSTHSSPSNENIGKPPEVNSNFSSYCVIGIIICLFAICMYPLLRSNQESCSASFDDIKHQVESLRKKFPSQDLSLWAGIITGLTNLEKKPVEPAVYLLTFDKDSISSSTCIAEVITTLATKLLQPCETRKWLLLNGTALSKSSSKDPGDLIDAINKQNEYSQIVIVPDIQKIPAKLAQGFHSLVDTYGTMAQRPGAVYIFTLMIPRLNESLTVTQMVENILLETWKELDGDELQPLVTRISNFILPVSKEDEAQSCPLKIDSTVDVKIP</sequence>
<reference evidence="7 8" key="1">
    <citation type="submission" date="2024-03" db="EMBL/GenBank/DDBJ databases">
        <title>Adaptation during the transition from Ophiocordyceps entomopathogen to insect associate is accompanied by gene loss and intensified selection.</title>
        <authorList>
            <person name="Ward C.M."/>
            <person name="Onetto C.A."/>
            <person name="Borneman A.R."/>
        </authorList>
    </citation>
    <scope>NUCLEOTIDE SEQUENCE [LARGE SCALE GENOMIC DNA]</scope>
    <source>
        <strain evidence="7">AWRI1</strain>
        <tissue evidence="7">Single Adult Female</tissue>
    </source>
</reference>
<proteinExistence type="predicted"/>
<dbReference type="AlphaFoldDB" id="A0AAN9TPE6"/>
<evidence type="ECO:0000256" key="4">
    <source>
        <dbReference type="ARBA" id="ARBA00023136"/>
    </source>
</evidence>
<name>A0AAN9TPE6_9HEMI</name>
<feature type="compositionally biased region" description="Polar residues" evidence="5">
    <location>
        <begin position="33"/>
        <end position="45"/>
    </location>
</feature>
<evidence type="ECO:0000256" key="1">
    <source>
        <dbReference type="ARBA" id="ARBA00004370"/>
    </source>
</evidence>
<comment type="caution">
    <text evidence="7">The sequence shown here is derived from an EMBL/GenBank/DDBJ whole genome shotgun (WGS) entry which is preliminary data.</text>
</comment>
<accession>A0AAN9TPE6</accession>